<accession>A0A0G1GER0</accession>
<protein>
    <recommendedName>
        <fullName evidence="11">Peptidase S11 D-alanyl-D-alanine carboxypeptidase A N-terminal domain-containing protein</fullName>
    </recommendedName>
</protein>
<name>A0A0G1GER0_9BACT</name>
<evidence type="ECO:0000256" key="8">
    <source>
        <dbReference type="PIRSR" id="PIRSR618044-2"/>
    </source>
</evidence>
<feature type="active site" description="Proton acceptor" evidence="7">
    <location>
        <position position="93"/>
    </location>
</feature>
<keyword evidence="10" id="KW-0812">Transmembrane</keyword>
<evidence type="ECO:0000259" key="11">
    <source>
        <dbReference type="Pfam" id="PF00768"/>
    </source>
</evidence>
<feature type="binding site" evidence="8">
    <location>
        <position position="250"/>
    </location>
    <ligand>
        <name>substrate</name>
    </ligand>
</feature>
<feature type="transmembrane region" description="Helical" evidence="10">
    <location>
        <begin position="12"/>
        <end position="30"/>
    </location>
</feature>
<dbReference type="Gene3D" id="3.40.710.10">
    <property type="entry name" value="DD-peptidase/beta-lactamase superfamily"/>
    <property type="match status" value="1"/>
</dbReference>
<evidence type="ECO:0000256" key="10">
    <source>
        <dbReference type="SAM" id="Phobius"/>
    </source>
</evidence>
<keyword evidence="3" id="KW-0378">Hydrolase</keyword>
<dbReference type="SUPFAM" id="SSF56601">
    <property type="entry name" value="beta-lactamase/transpeptidase-like"/>
    <property type="match status" value="1"/>
</dbReference>
<dbReference type="GO" id="GO:0006508">
    <property type="term" value="P:proteolysis"/>
    <property type="evidence" value="ECO:0007669"/>
    <property type="project" value="InterPro"/>
</dbReference>
<keyword evidence="10" id="KW-0472">Membrane</keyword>
<keyword evidence="6" id="KW-0961">Cell wall biogenesis/degradation</keyword>
<evidence type="ECO:0000313" key="12">
    <source>
        <dbReference type="EMBL" id="KKS97353.1"/>
    </source>
</evidence>
<dbReference type="AlphaFoldDB" id="A0A0G1GER0"/>
<dbReference type="PRINTS" id="PR00725">
    <property type="entry name" value="DADACBPTASE1"/>
</dbReference>
<keyword evidence="4" id="KW-0133">Cell shape</keyword>
<dbReference type="PANTHER" id="PTHR21581">
    <property type="entry name" value="D-ALANYL-D-ALANINE CARBOXYPEPTIDASE"/>
    <property type="match status" value="1"/>
</dbReference>
<evidence type="ECO:0000313" key="13">
    <source>
        <dbReference type="Proteomes" id="UP000034090"/>
    </source>
</evidence>
<organism evidence="12 13">
    <name type="scientific">Candidatus Woesebacteria bacterium GW2011_GWB1_43_14</name>
    <dbReference type="NCBI Taxonomy" id="1618578"/>
    <lineage>
        <taxon>Bacteria</taxon>
        <taxon>Candidatus Woeseibacteriota</taxon>
    </lineage>
</organism>
<evidence type="ECO:0000256" key="5">
    <source>
        <dbReference type="ARBA" id="ARBA00022984"/>
    </source>
</evidence>
<dbReference type="EMBL" id="LCFQ01000013">
    <property type="protein sequence ID" value="KKS97353.1"/>
    <property type="molecule type" value="Genomic_DNA"/>
</dbReference>
<dbReference type="GO" id="GO:0008360">
    <property type="term" value="P:regulation of cell shape"/>
    <property type="evidence" value="ECO:0007669"/>
    <property type="project" value="UniProtKB-KW"/>
</dbReference>
<dbReference type="GO" id="GO:0009252">
    <property type="term" value="P:peptidoglycan biosynthetic process"/>
    <property type="evidence" value="ECO:0007669"/>
    <property type="project" value="UniProtKB-KW"/>
</dbReference>
<dbReference type="STRING" id="1618578.UV74_C0013G0475"/>
<evidence type="ECO:0000256" key="2">
    <source>
        <dbReference type="ARBA" id="ARBA00022729"/>
    </source>
</evidence>
<evidence type="ECO:0000256" key="7">
    <source>
        <dbReference type="PIRSR" id="PIRSR618044-1"/>
    </source>
</evidence>
<dbReference type="Pfam" id="PF00768">
    <property type="entry name" value="Peptidase_S11"/>
    <property type="match status" value="1"/>
</dbReference>
<dbReference type="InterPro" id="IPR001967">
    <property type="entry name" value="Peptidase_S11_N"/>
</dbReference>
<gene>
    <name evidence="12" type="ORF">UV74_C0013G0475</name>
</gene>
<keyword evidence="5" id="KW-0573">Peptidoglycan synthesis</keyword>
<feature type="domain" description="Peptidase S11 D-alanyl-D-alanine carboxypeptidase A N-terminal" evidence="11">
    <location>
        <begin position="59"/>
        <end position="278"/>
    </location>
</feature>
<dbReference type="PATRIC" id="fig|1618578.3.peg.830"/>
<evidence type="ECO:0000256" key="9">
    <source>
        <dbReference type="RuleBase" id="RU004016"/>
    </source>
</evidence>
<dbReference type="Proteomes" id="UP000034090">
    <property type="component" value="Unassembled WGS sequence"/>
</dbReference>
<feature type="active site" evidence="7">
    <location>
        <position position="143"/>
    </location>
</feature>
<evidence type="ECO:0000256" key="4">
    <source>
        <dbReference type="ARBA" id="ARBA00022960"/>
    </source>
</evidence>
<evidence type="ECO:0000256" key="6">
    <source>
        <dbReference type="ARBA" id="ARBA00023316"/>
    </source>
</evidence>
<comment type="similarity">
    <text evidence="1 9">Belongs to the peptidase S11 family.</text>
</comment>
<dbReference type="InterPro" id="IPR018044">
    <property type="entry name" value="Peptidase_S11"/>
</dbReference>
<dbReference type="InterPro" id="IPR012338">
    <property type="entry name" value="Beta-lactam/transpept-like"/>
</dbReference>
<evidence type="ECO:0000256" key="1">
    <source>
        <dbReference type="ARBA" id="ARBA00007164"/>
    </source>
</evidence>
<comment type="caution">
    <text evidence="12">The sequence shown here is derived from an EMBL/GenBank/DDBJ whole genome shotgun (WGS) entry which is preliminary data.</text>
</comment>
<dbReference type="PANTHER" id="PTHR21581:SF33">
    <property type="entry name" value="D-ALANYL-D-ALANINE CARBOXYPEPTIDASE DACB"/>
    <property type="match status" value="1"/>
</dbReference>
<keyword evidence="10" id="KW-1133">Transmembrane helix</keyword>
<evidence type="ECO:0000256" key="3">
    <source>
        <dbReference type="ARBA" id="ARBA00022801"/>
    </source>
</evidence>
<keyword evidence="2" id="KW-0732">Signal</keyword>
<feature type="active site" description="Acyl-ester intermediate" evidence="7">
    <location>
        <position position="90"/>
    </location>
</feature>
<dbReference type="GO" id="GO:0071555">
    <property type="term" value="P:cell wall organization"/>
    <property type="evidence" value="ECO:0007669"/>
    <property type="project" value="UniProtKB-KW"/>
</dbReference>
<dbReference type="GO" id="GO:0009002">
    <property type="term" value="F:serine-type D-Ala-D-Ala carboxypeptidase activity"/>
    <property type="evidence" value="ECO:0007669"/>
    <property type="project" value="InterPro"/>
</dbReference>
<reference evidence="12 13" key="1">
    <citation type="journal article" date="2015" name="Nature">
        <title>rRNA introns, odd ribosomes, and small enigmatic genomes across a large radiation of phyla.</title>
        <authorList>
            <person name="Brown C.T."/>
            <person name="Hug L.A."/>
            <person name="Thomas B.C."/>
            <person name="Sharon I."/>
            <person name="Castelle C.J."/>
            <person name="Singh A."/>
            <person name="Wilkins M.J."/>
            <person name="Williams K.H."/>
            <person name="Banfield J.F."/>
        </authorList>
    </citation>
    <scope>NUCLEOTIDE SEQUENCE [LARGE SCALE GENOMIC DNA]</scope>
</reference>
<sequence>MTIAQSINKNYIAFLSLSLVFVVTFTLGLLKDPRMKYLGKNQSSDLSLLPVLSDVNSLPVLSAQGVIAKDIKSGVTLYEKNPEKELLPASTTKIMTAVVSLDYYSLEEIITVDRVIVGGQKMGLVNNEEISVKDLLYGLLVYSANDAAEVLAKNYPGGRENFISEMNRKAHELYLESTVFVNPTGLEDPGHISSAKDLVRLSEIAMQDKRFSEIVGTKNWVAKSVDGSQVHYLTNINELLGKVDGVLGVKTGWTENARENLVSFIERGDKQILIALLGSQDRFGETEELINWIFESYDWKNIEYVHYSAP</sequence>
<proteinExistence type="inferred from homology"/>